<dbReference type="PATRIC" id="fig|36861.3.peg.418"/>
<comment type="caution">
    <text evidence="1">The sequence shown here is derived from an EMBL/GenBank/DDBJ whole genome shotgun (WGS) entry which is preliminary data.</text>
</comment>
<reference evidence="1 2" key="1">
    <citation type="journal article" date="2015" name="Appl. Environ. Microbiol.">
        <title>Aerobic and Anaerobic Thiosulfate Oxidation by a Cold-Adapted, Subglacial Chemoautotroph.</title>
        <authorList>
            <person name="Harrold Z.R."/>
            <person name="Skidmore M.L."/>
            <person name="Hamilton T.L."/>
            <person name="Desch L."/>
            <person name="Amada K."/>
            <person name="van Gelder W."/>
            <person name="Glover K."/>
            <person name="Roden E.E."/>
            <person name="Boyd E.S."/>
        </authorList>
    </citation>
    <scope>NUCLEOTIDE SEQUENCE [LARGE SCALE GENOMIC DNA]</scope>
    <source>
        <strain evidence="1 2">RG</strain>
    </source>
</reference>
<dbReference type="EMBL" id="LDUG01000017">
    <property type="protein sequence ID" value="KVW97140.1"/>
    <property type="molecule type" value="Genomic_DNA"/>
</dbReference>
<gene>
    <name evidence="1" type="ORF">ABW22_04805</name>
</gene>
<organism evidence="1 2">
    <name type="scientific">Thiobacillus denitrificans</name>
    <dbReference type="NCBI Taxonomy" id="36861"/>
    <lineage>
        <taxon>Bacteria</taxon>
        <taxon>Pseudomonadati</taxon>
        <taxon>Pseudomonadota</taxon>
        <taxon>Betaproteobacteria</taxon>
        <taxon>Nitrosomonadales</taxon>
        <taxon>Thiobacillaceae</taxon>
        <taxon>Thiobacillus</taxon>
    </lineage>
</organism>
<accession>A0A106BR73</accession>
<name>A0A106BR73_THIDE</name>
<dbReference type="AlphaFoldDB" id="A0A106BR73"/>
<sequence>MLFTDKMFWVLLPLSLRRDGMTDGSEMVVYAGFRDSGKGGFLECFAEASLPMQSGRPDRRIPLCPL</sequence>
<evidence type="ECO:0000313" key="2">
    <source>
        <dbReference type="Proteomes" id="UP000064243"/>
    </source>
</evidence>
<dbReference type="Proteomes" id="UP000064243">
    <property type="component" value="Unassembled WGS sequence"/>
</dbReference>
<keyword evidence="2" id="KW-1185">Reference proteome</keyword>
<protein>
    <submittedName>
        <fullName evidence="1">Uncharacterized protein</fullName>
    </submittedName>
</protein>
<proteinExistence type="predicted"/>
<evidence type="ECO:0000313" key="1">
    <source>
        <dbReference type="EMBL" id="KVW97140.1"/>
    </source>
</evidence>